<evidence type="ECO:0000313" key="2">
    <source>
        <dbReference type="EMBL" id="CAD8522508.1"/>
    </source>
</evidence>
<dbReference type="PANTHER" id="PTHR12197:SF251">
    <property type="entry name" value="EG:BACR7C10.4 PROTEIN"/>
    <property type="match status" value="1"/>
</dbReference>
<dbReference type="SUPFAM" id="SSF82199">
    <property type="entry name" value="SET domain"/>
    <property type="match status" value="1"/>
</dbReference>
<dbReference type="EMBL" id="HBEQ01011976">
    <property type="protein sequence ID" value="CAD8522508.1"/>
    <property type="molecule type" value="Transcribed_RNA"/>
</dbReference>
<dbReference type="Pfam" id="PF00856">
    <property type="entry name" value="SET"/>
    <property type="match status" value="1"/>
</dbReference>
<dbReference type="Gene3D" id="2.170.270.10">
    <property type="entry name" value="SET domain"/>
    <property type="match status" value="1"/>
</dbReference>
<name>A0A7S0II50_MICPS</name>
<gene>
    <name evidence="2" type="ORF">MCOM1403_LOCUS9633</name>
</gene>
<evidence type="ECO:0000259" key="1">
    <source>
        <dbReference type="PROSITE" id="PS50280"/>
    </source>
</evidence>
<sequence length="306" mass="33675">MSWHEGVRVVFEDARGRYVEALRDIESGEVLLSEKCAAAMVYRNADPPCCSFCLRFLEKDPPEFRCDGCKLECYCSTACKDEARRLYHSSDGECAAFEAGIEAEAIGFEFGDVPERFLLRVLSQAGGWRTPGGPLVVGAGIDRVRMLQAHVPAPDTEERGRLAGISRNTLRLMDESVEDGVRVVDPSGDEPATTSRYGEAELTQLLCSVNCNAHTLYANDRSSLAPVGIAVYLQGSAFNHSCIPSAEFCNVGTSLTVRSLRRVRAGEEFTVSYVPTTMNLKERRRCLEGQYKFVCACPRCVAENVS</sequence>
<dbReference type="AlphaFoldDB" id="A0A7S0II50"/>
<dbReference type="InterPro" id="IPR046341">
    <property type="entry name" value="SET_dom_sf"/>
</dbReference>
<dbReference type="CDD" id="cd20071">
    <property type="entry name" value="SET_SMYD"/>
    <property type="match status" value="1"/>
</dbReference>
<dbReference type="Gene3D" id="1.10.220.160">
    <property type="match status" value="1"/>
</dbReference>
<dbReference type="PROSITE" id="PS50280">
    <property type="entry name" value="SET"/>
    <property type="match status" value="1"/>
</dbReference>
<proteinExistence type="predicted"/>
<protein>
    <recommendedName>
        <fullName evidence="1">SET domain-containing protein</fullName>
    </recommendedName>
</protein>
<dbReference type="GO" id="GO:0005634">
    <property type="term" value="C:nucleus"/>
    <property type="evidence" value="ECO:0007669"/>
    <property type="project" value="TreeGrafter"/>
</dbReference>
<dbReference type="Gene3D" id="6.10.140.2220">
    <property type="match status" value="1"/>
</dbReference>
<organism evidence="2">
    <name type="scientific">Micromonas pusilla</name>
    <name type="common">Picoplanktonic green alga</name>
    <name type="synonym">Chromulina pusilla</name>
    <dbReference type="NCBI Taxonomy" id="38833"/>
    <lineage>
        <taxon>Eukaryota</taxon>
        <taxon>Viridiplantae</taxon>
        <taxon>Chlorophyta</taxon>
        <taxon>Mamiellophyceae</taxon>
        <taxon>Mamiellales</taxon>
        <taxon>Mamiellaceae</taxon>
        <taxon>Micromonas</taxon>
    </lineage>
</organism>
<accession>A0A7S0II50</accession>
<dbReference type="InterPro" id="IPR001214">
    <property type="entry name" value="SET_dom"/>
</dbReference>
<feature type="domain" description="SET" evidence="1">
    <location>
        <begin position="5"/>
        <end position="274"/>
    </location>
</feature>
<dbReference type="PANTHER" id="PTHR12197">
    <property type="entry name" value="HISTONE-LYSINE N-METHYLTRANSFERASE SMYD"/>
    <property type="match status" value="1"/>
</dbReference>
<reference evidence="2" key="1">
    <citation type="submission" date="2021-01" db="EMBL/GenBank/DDBJ databases">
        <authorList>
            <person name="Corre E."/>
            <person name="Pelletier E."/>
            <person name="Niang G."/>
            <person name="Scheremetjew M."/>
            <person name="Finn R."/>
            <person name="Kale V."/>
            <person name="Holt S."/>
            <person name="Cochrane G."/>
            <person name="Meng A."/>
            <person name="Brown T."/>
            <person name="Cohen L."/>
        </authorList>
    </citation>
    <scope>NUCLEOTIDE SEQUENCE</scope>
    <source>
        <strain evidence="2">CCMP1723</strain>
    </source>
</reference>
<dbReference type="InterPro" id="IPR050869">
    <property type="entry name" value="H3K4_H4K5_MeTrfase"/>
</dbReference>